<dbReference type="Proteomes" id="UP001279660">
    <property type="component" value="Unassembled WGS sequence"/>
</dbReference>
<dbReference type="Pfam" id="PF07947">
    <property type="entry name" value="YhhN"/>
    <property type="match status" value="1"/>
</dbReference>
<evidence type="ECO:0000256" key="3">
    <source>
        <dbReference type="ARBA" id="ARBA00022692"/>
    </source>
</evidence>
<evidence type="ECO:0000256" key="6">
    <source>
        <dbReference type="SAM" id="Phobius"/>
    </source>
</evidence>
<keyword evidence="3 6" id="KW-0812">Transmembrane</keyword>
<name>A0ABU4PQ37_9SPHN</name>
<gene>
    <name evidence="7" type="ORF">SIL82_13345</name>
</gene>
<proteinExistence type="inferred from homology"/>
<feature type="transmembrane region" description="Helical" evidence="6">
    <location>
        <begin position="27"/>
        <end position="44"/>
    </location>
</feature>
<keyword evidence="5 6" id="KW-0472">Membrane</keyword>
<comment type="subcellular location">
    <subcellularLocation>
        <location evidence="1">Membrane</location>
        <topology evidence="1">Multi-pass membrane protein</topology>
    </subcellularLocation>
</comment>
<keyword evidence="4 6" id="KW-1133">Transmembrane helix</keyword>
<organism evidence="7 8">
    <name type="scientific">Sphingomonas echinoides</name>
    <dbReference type="NCBI Taxonomy" id="59803"/>
    <lineage>
        <taxon>Bacteria</taxon>
        <taxon>Pseudomonadati</taxon>
        <taxon>Pseudomonadota</taxon>
        <taxon>Alphaproteobacteria</taxon>
        <taxon>Sphingomonadales</taxon>
        <taxon>Sphingomonadaceae</taxon>
        <taxon>Sphingomonas</taxon>
    </lineage>
</organism>
<comment type="caution">
    <text evidence="7">The sequence shown here is derived from an EMBL/GenBank/DDBJ whole genome shotgun (WGS) entry which is preliminary data.</text>
</comment>
<feature type="transmembrane region" description="Helical" evidence="6">
    <location>
        <begin position="175"/>
        <end position="197"/>
    </location>
</feature>
<evidence type="ECO:0000256" key="5">
    <source>
        <dbReference type="ARBA" id="ARBA00023136"/>
    </source>
</evidence>
<feature type="transmembrane region" description="Helical" evidence="6">
    <location>
        <begin position="126"/>
        <end position="142"/>
    </location>
</feature>
<reference evidence="7 8" key="1">
    <citation type="submission" date="2023-11" db="EMBL/GenBank/DDBJ databases">
        <title>MicrobeMod: A computational toolkit for identifying prokaryotic methylation and restriction-modification with nanopore sequencing.</title>
        <authorList>
            <person name="Crits-Christoph A."/>
            <person name="Kang S.C."/>
            <person name="Lee H."/>
            <person name="Ostrov N."/>
        </authorList>
    </citation>
    <scope>NUCLEOTIDE SEQUENCE [LARGE SCALE GENOMIC DNA]</scope>
    <source>
        <strain evidence="7 8">ATCC 14820</strain>
    </source>
</reference>
<evidence type="ECO:0000256" key="2">
    <source>
        <dbReference type="ARBA" id="ARBA00007375"/>
    </source>
</evidence>
<dbReference type="PANTHER" id="PTHR31885">
    <property type="entry name" value="GH04784P"/>
    <property type="match status" value="1"/>
</dbReference>
<sequence>MPALFLTALAAGASFWAASHILPAGPLLVEWKGSAVALLAVWVARAAHTRAARWLAVVLGFAALGDVLLETSGMTIGGAAFLVAHLLATGLYWTNLRADRAGTGLAIVLLLGIPCAGYALSGQSGVLVYGLALGGMAATAWISRFPRGWVGAGAMLFAASDLLIFARLGPLAGSIVPTLLVWPLYVAAQAMIAYGVVRTERARNEGVHDRL</sequence>
<feature type="transmembrane region" description="Helical" evidence="6">
    <location>
        <begin position="51"/>
        <end position="69"/>
    </location>
</feature>
<evidence type="ECO:0000256" key="4">
    <source>
        <dbReference type="ARBA" id="ARBA00022989"/>
    </source>
</evidence>
<evidence type="ECO:0000313" key="8">
    <source>
        <dbReference type="Proteomes" id="UP001279660"/>
    </source>
</evidence>
<keyword evidence="8" id="KW-1185">Reference proteome</keyword>
<evidence type="ECO:0000313" key="7">
    <source>
        <dbReference type="EMBL" id="MDX5985238.1"/>
    </source>
</evidence>
<dbReference type="RefSeq" id="WP_211207145.1">
    <property type="nucleotide sequence ID" value="NZ_JAWXXV010000001.1"/>
</dbReference>
<evidence type="ECO:0000256" key="1">
    <source>
        <dbReference type="ARBA" id="ARBA00004141"/>
    </source>
</evidence>
<dbReference type="InterPro" id="IPR012506">
    <property type="entry name" value="TMEM86B-like"/>
</dbReference>
<accession>A0ABU4PQ37</accession>
<feature type="transmembrane region" description="Helical" evidence="6">
    <location>
        <begin position="101"/>
        <end position="120"/>
    </location>
</feature>
<feature type="transmembrane region" description="Helical" evidence="6">
    <location>
        <begin position="149"/>
        <end position="169"/>
    </location>
</feature>
<feature type="transmembrane region" description="Helical" evidence="6">
    <location>
        <begin position="75"/>
        <end position="94"/>
    </location>
</feature>
<dbReference type="EMBL" id="JAWXXV010000001">
    <property type="protein sequence ID" value="MDX5985238.1"/>
    <property type="molecule type" value="Genomic_DNA"/>
</dbReference>
<dbReference type="PANTHER" id="PTHR31885:SF6">
    <property type="entry name" value="GH04784P"/>
    <property type="match status" value="1"/>
</dbReference>
<protein>
    <submittedName>
        <fullName evidence="7">Lysoplasmalogenase family protein</fullName>
    </submittedName>
</protein>
<comment type="similarity">
    <text evidence="2">Belongs to the TMEM86 family.</text>
</comment>